<dbReference type="RefSeq" id="WP_014082803.1">
    <property type="nucleotide sequence ID" value="NZ_CBCSFI010000006.1"/>
</dbReference>
<evidence type="ECO:0000256" key="1">
    <source>
        <dbReference type="PROSITE-ProRule" id="PRU00339"/>
    </source>
</evidence>
<reference evidence="2 3" key="1">
    <citation type="submission" date="2017-09" db="EMBL/GenBank/DDBJ databases">
        <title>Whole genomes of Flavobacteriaceae.</title>
        <authorList>
            <person name="Stine C."/>
            <person name="Li C."/>
            <person name="Tadesse D."/>
        </authorList>
    </citation>
    <scope>NUCLEOTIDE SEQUENCE [LARGE SCALE GENOMIC DNA]</scope>
    <source>
        <strain evidence="2 3">ATCC 35036</strain>
    </source>
</reference>
<gene>
    <name evidence="2" type="ORF">B0A77_01695</name>
</gene>
<dbReference type="InterPro" id="IPR011990">
    <property type="entry name" value="TPR-like_helical_dom_sf"/>
</dbReference>
<comment type="caution">
    <text evidence="2">The sequence shown here is derived from an EMBL/GenBank/DDBJ whole genome shotgun (WGS) entry which is preliminary data.</text>
</comment>
<dbReference type="OrthoDB" id="1522899at2"/>
<keyword evidence="1" id="KW-0802">TPR repeat</keyword>
<dbReference type="EMBL" id="PCMW01000008">
    <property type="protein sequence ID" value="PDS26724.1"/>
    <property type="molecule type" value="Genomic_DNA"/>
</dbReference>
<protein>
    <submittedName>
        <fullName evidence="2">Uncharacterized protein</fullName>
    </submittedName>
</protein>
<sequence>MSKKLIYLFLGFTSAIIAQQKDQECLSKKQALAIAINQNKTTEAYTIWKDVFKTCPNPSEAFFVDGEKLAYQSLEIARTKEENVMIYKDLIQIYTQYNLNYPSNSKGSNVKKALLLFNQKWDTDDVVFDILHREFVKNKADFQNPEALSIYFLLLEKQYQLANKKVSLHQLMSKKIEIAALIADKLAALKADNNIGLDNSSTIQSEHYKQKIDSNNQLIASFQTVVEGNNALMAPYETNENIQNFAQAAFESHQNDSFWLFEMAQLMFEKNCVNTPFFNKIATQSEALNHNSISAKIMSYTYLMQSNVPLTTQWIDTAVSRSSDPQERALLYYQLATTVFGTSDFEKAAQYLEKALIENPKLAKAYLYMAQLYESGNCGSNNFEKKATYWLMASVVEKAGEVDANYKQTARIIADKYLKKAPNRAEIMDSGKAGKDLQLHCWINKTIKVPKT</sequence>
<dbReference type="AlphaFoldDB" id="A0A2H3KEI8"/>
<dbReference type="OMA" id="ANNCGEN"/>
<dbReference type="InterPro" id="IPR019734">
    <property type="entry name" value="TPR_rpt"/>
</dbReference>
<organism evidence="2 3">
    <name type="scientific">Flavobacterium branchiophilum</name>
    <dbReference type="NCBI Taxonomy" id="55197"/>
    <lineage>
        <taxon>Bacteria</taxon>
        <taxon>Pseudomonadati</taxon>
        <taxon>Bacteroidota</taxon>
        <taxon>Flavobacteriia</taxon>
        <taxon>Flavobacteriales</taxon>
        <taxon>Flavobacteriaceae</taxon>
        <taxon>Flavobacterium</taxon>
    </lineage>
</organism>
<feature type="repeat" description="TPR" evidence="1">
    <location>
        <begin position="329"/>
        <end position="362"/>
    </location>
</feature>
<name>A0A2H3KEI8_9FLAO</name>
<dbReference type="SUPFAM" id="SSF81901">
    <property type="entry name" value="HCP-like"/>
    <property type="match status" value="1"/>
</dbReference>
<dbReference type="Gene3D" id="1.25.40.10">
    <property type="entry name" value="Tetratricopeptide repeat domain"/>
    <property type="match status" value="1"/>
</dbReference>
<evidence type="ECO:0000313" key="2">
    <source>
        <dbReference type="EMBL" id="PDS26724.1"/>
    </source>
</evidence>
<evidence type="ECO:0000313" key="3">
    <source>
        <dbReference type="Proteomes" id="UP000220828"/>
    </source>
</evidence>
<proteinExistence type="predicted"/>
<accession>A0A2H3KEI8</accession>
<dbReference type="Proteomes" id="UP000220828">
    <property type="component" value="Unassembled WGS sequence"/>
</dbReference>
<dbReference type="PROSITE" id="PS50005">
    <property type="entry name" value="TPR"/>
    <property type="match status" value="1"/>
</dbReference>